<dbReference type="Proteomes" id="UP000887580">
    <property type="component" value="Unplaced"/>
</dbReference>
<accession>A0AC35ERU4</accession>
<evidence type="ECO:0000313" key="1">
    <source>
        <dbReference type="Proteomes" id="UP000887580"/>
    </source>
</evidence>
<dbReference type="WBParaSite" id="PS1159_v2.g10200.t1">
    <property type="protein sequence ID" value="PS1159_v2.g10200.t1"/>
    <property type="gene ID" value="PS1159_v2.g10200"/>
</dbReference>
<name>A0AC35ERU4_9BILA</name>
<reference evidence="2" key="1">
    <citation type="submission" date="2022-11" db="UniProtKB">
        <authorList>
            <consortium name="WormBaseParasite"/>
        </authorList>
    </citation>
    <scope>IDENTIFICATION</scope>
</reference>
<organism evidence="1 2">
    <name type="scientific">Panagrolaimus sp. PS1159</name>
    <dbReference type="NCBI Taxonomy" id="55785"/>
    <lineage>
        <taxon>Eukaryota</taxon>
        <taxon>Metazoa</taxon>
        <taxon>Ecdysozoa</taxon>
        <taxon>Nematoda</taxon>
        <taxon>Chromadorea</taxon>
        <taxon>Rhabditida</taxon>
        <taxon>Tylenchina</taxon>
        <taxon>Panagrolaimomorpha</taxon>
        <taxon>Panagrolaimoidea</taxon>
        <taxon>Panagrolaimidae</taxon>
        <taxon>Panagrolaimus</taxon>
    </lineage>
</organism>
<protein>
    <submittedName>
        <fullName evidence="2">Uncharacterized protein</fullName>
    </submittedName>
</protein>
<proteinExistence type="predicted"/>
<evidence type="ECO:0000313" key="2">
    <source>
        <dbReference type="WBParaSite" id="PS1159_v2.g10200.t1"/>
    </source>
</evidence>
<sequence length="349" mass="38991">MSADFGATVDVIVNPQSNAEGETIVNIPLGAVFKFLRETGEWSKEDYVGPVLATKPKDSNEYLDIQLFNRRSIYNIKIKFYKNSGYHRTDNIIMMKASDGTVYGLASNNDYYEQLNLLEEKLKEFVETPLSPLFNSSRTASPLLPDTDSGQNDSFMSDVSSPLKAINTGNIFNPMAFDLFQQNNILPVKQNVQKEIKWHANPCMIPASVYRRAAVPKNASRASSVTPLSMNNCEKLFSSVDGERSGNYQSMIKQNDNNQINGRLGNESPQINPITQRSRLLSAATASNIPPNLRMDAVMGLINFSYVEGVQKGKKISLLEMPDDHLLNVLQDVLIKKPDVKTKLMEKLN</sequence>